<keyword evidence="2" id="KW-1185">Reference proteome</keyword>
<evidence type="ECO:0000313" key="1">
    <source>
        <dbReference type="EMBL" id="KAF5352391.1"/>
    </source>
</evidence>
<comment type="caution">
    <text evidence="1">The sequence shown here is derived from an EMBL/GenBank/DDBJ whole genome shotgun (WGS) entry which is preliminary data.</text>
</comment>
<protein>
    <submittedName>
        <fullName evidence="1">Uncharacterized protein</fullName>
    </submittedName>
</protein>
<dbReference type="InterPro" id="IPR008979">
    <property type="entry name" value="Galactose-bd-like_sf"/>
</dbReference>
<sequence>MESGVVSLIDSRTVLKVSSTLDKSVGKKHLTDGDVETCWTSQQGLPQSIQLMFADSVLPQRVSLVFQGGFVGTRCSVWILDSADSTQEWRVFTNIYPEDVNRRQTFDLQPIDSCVKIDDGVQAIKFLFEESSDFFGRITIYDLKVEGLVKSSVGANSKAGH</sequence>
<accession>A0A8H5FX40</accession>
<dbReference type="Proteomes" id="UP000559027">
    <property type="component" value="Unassembled WGS sequence"/>
</dbReference>
<dbReference type="EMBL" id="JAACJO010000011">
    <property type="protein sequence ID" value="KAF5352391.1"/>
    <property type="molecule type" value="Genomic_DNA"/>
</dbReference>
<dbReference type="AlphaFoldDB" id="A0A8H5FX40"/>
<name>A0A8H5FX40_9AGAR</name>
<organism evidence="1 2">
    <name type="scientific">Leucocoprinus leucothites</name>
    <dbReference type="NCBI Taxonomy" id="201217"/>
    <lineage>
        <taxon>Eukaryota</taxon>
        <taxon>Fungi</taxon>
        <taxon>Dikarya</taxon>
        <taxon>Basidiomycota</taxon>
        <taxon>Agaricomycotina</taxon>
        <taxon>Agaricomycetes</taxon>
        <taxon>Agaricomycetidae</taxon>
        <taxon>Agaricales</taxon>
        <taxon>Agaricineae</taxon>
        <taxon>Agaricaceae</taxon>
        <taxon>Leucocoprinus</taxon>
    </lineage>
</organism>
<gene>
    <name evidence="1" type="ORF">D9756_005801</name>
</gene>
<dbReference type="SUPFAM" id="SSF49785">
    <property type="entry name" value="Galactose-binding domain-like"/>
    <property type="match status" value="1"/>
</dbReference>
<evidence type="ECO:0000313" key="2">
    <source>
        <dbReference type="Proteomes" id="UP000559027"/>
    </source>
</evidence>
<proteinExistence type="predicted"/>
<dbReference type="Gene3D" id="2.60.120.260">
    <property type="entry name" value="Galactose-binding domain-like"/>
    <property type="match status" value="1"/>
</dbReference>
<dbReference type="OrthoDB" id="10052260at2759"/>
<reference evidence="1 2" key="1">
    <citation type="journal article" date="2020" name="ISME J.">
        <title>Uncovering the hidden diversity of litter-decomposition mechanisms in mushroom-forming fungi.</title>
        <authorList>
            <person name="Floudas D."/>
            <person name="Bentzer J."/>
            <person name="Ahren D."/>
            <person name="Johansson T."/>
            <person name="Persson P."/>
            <person name="Tunlid A."/>
        </authorList>
    </citation>
    <scope>NUCLEOTIDE SEQUENCE [LARGE SCALE GENOMIC DNA]</scope>
    <source>
        <strain evidence="1 2">CBS 146.42</strain>
    </source>
</reference>